<evidence type="ECO:0000313" key="4">
    <source>
        <dbReference type="EMBL" id="GMA33755.1"/>
    </source>
</evidence>
<dbReference type="InterPro" id="IPR002934">
    <property type="entry name" value="Polymerase_NTP_transf_dom"/>
</dbReference>
<comment type="caution">
    <text evidence="2">The sequence shown here is derived from an EMBL/GenBank/DDBJ whole genome shotgun (WGS) entry which is preliminary data.</text>
</comment>
<evidence type="ECO:0000313" key="2">
    <source>
        <dbReference type="EMBL" id="GMA33681.1"/>
    </source>
</evidence>
<gene>
    <name evidence="2" type="ORF">GCM10025875_36730</name>
    <name evidence="3" type="ORF">GCM10025875_37420</name>
    <name evidence="4" type="ORF">GCM10025875_37470</name>
</gene>
<dbReference type="Proteomes" id="UP001157161">
    <property type="component" value="Unassembled WGS sequence"/>
</dbReference>
<evidence type="ECO:0000259" key="1">
    <source>
        <dbReference type="Pfam" id="PF01909"/>
    </source>
</evidence>
<reference evidence="2" key="2">
    <citation type="submission" date="2023-02" db="EMBL/GenBank/DDBJ databases">
        <authorList>
            <person name="Sun Q."/>
            <person name="Mori K."/>
        </authorList>
    </citation>
    <scope>NUCLEOTIDE SEQUENCE</scope>
    <source>
        <strain evidence="2">NBRC 112290</strain>
    </source>
</reference>
<dbReference type="EMBL" id="BSUM01000003">
    <property type="protein sequence ID" value="GMA33681.1"/>
    <property type="molecule type" value="Genomic_DNA"/>
</dbReference>
<dbReference type="GO" id="GO:0016779">
    <property type="term" value="F:nucleotidyltransferase activity"/>
    <property type="evidence" value="ECO:0007669"/>
    <property type="project" value="InterPro"/>
</dbReference>
<feature type="domain" description="Polymerase nucleotidyl transferase" evidence="1">
    <location>
        <begin position="28"/>
        <end position="68"/>
    </location>
</feature>
<evidence type="ECO:0000313" key="3">
    <source>
        <dbReference type="EMBL" id="GMA33750.1"/>
    </source>
</evidence>
<reference evidence="2" key="1">
    <citation type="journal article" date="2014" name="Int. J. Syst. Evol. Microbiol.">
        <title>Complete genome sequence of Corynebacterium casei LMG S-19264T (=DSM 44701T), isolated from a smear-ripened cheese.</title>
        <authorList>
            <consortium name="US DOE Joint Genome Institute (JGI-PGF)"/>
            <person name="Walter F."/>
            <person name="Albersmeier A."/>
            <person name="Kalinowski J."/>
            <person name="Ruckert C."/>
        </authorList>
    </citation>
    <scope>NUCLEOTIDE SEQUENCE</scope>
    <source>
        <strain evidence="2">NBRC 112290</strain>
    </source>
</reference>
<dbReference type="Pfam" id="PF01909">
    <property type="entry name" value="NTP_transf_2"/>
    <property type="match status" value="1"/>
</dbReference>
<dbReference type="SUPFAM" id="SSF81301">
    <property type="entry name" value="Nucleotidyltransferase"/>
    <property type="match status" value="1"/>
</dbReference>
<evidence type="ECO:0000313" key="5">
    <source>
        <dbReference type="Proteomes" id="UP001157161"/>
    </source>
</evidence>
<sequence>MGETKWFTLAYAYPRRMRTWYEDVVGRFVAERFPDATSVIVAGSTVRNERTASSDVDLLLLGPDGFLADGADSLAATYAHEGEAVEVFAYTPVGFERWAQRGVEQWRPVIVRMLLEGRVLAGDEVLEQLRERWAETYDRGPQPEDADVNLLRYAITDLVDDLADVTDDVERRVVAAELLRQVASLALITNHRWIGTGKHLSRELRRWDAVRAARLTDPYVAGDFDAFHAAAAAELESAGGRLRTGFTR</sequence>
<dbReference type="CDD" id="cd05403">
    <property type="entry name" value="NT_KNTase_like"/>
    <property type="match status" value="1"/>
</dbReference>
<dbReference type="Gene3D" id="3.30.460.10">
    <property type="entry name" value="Beta Polymerase, domain 2"/>
    <property type="match status" value="1"/>
</dbReference>
<proteinExistence type="predicted"/>
<dbReference type="EMBL" id="BSUM01000005">
    <property type="protein sequence ID" value="GMA33755.1"/>
    <property type="molecule type" value="Genomic_DNA"/>
</dbReference>
<name>A0AA37XIX1_9MICO</name>
<protein>
    <recommendedName>
        <fullName evidence="1">Polymerase nucleotidyl transferase domain-containing protein</fullName>
    </recommendedName>
</protein>
<organism evidence="2 5">
    <name type="scientific">Litorihabitans aurantiacus</name>
    <dbReference type="NCBI Taxonomy" id="1930061"/>
    <lineage>
        <taxon>Bacteria</taxon>
        <taxon>Bacillati</taxon>
        <taxon>Actinomycetota</taxon>
        <taxon>Actinomycetes</taxon>
        <taxon>Micrococcales</taxon>
        <taxon>Beutenbergiaceae</taxon>
        <taxon>Litorihabitans</taxon>
    </lineage>
</organism>
<accession>A0AA37XIX1</accession>
<dbReference type="InterPro" id="IPR043519">
    <property type="entry name" value="NT_sf"/>
</dbReference>
<dbReference type="AlphaFoldDB" id="A0AA37XIX1"/>
<dbReference type="EMBL" id="BSUM01000004">
    <property type="protein sequence ID" value="GMA33750.1"/>
    <property type="molecule type" value="Genomic_DNA"/>
</dbReference>
<keyword evidence="5" id="KW-1185">Reference proteome</keyword>